<dbReference type="GO" id="GO:0048476">
    <property type="term" value="C:Holliday junction resolvase complex"/>
    <property type="evidence" value="ECO:0007669"/>
    <property type="project" value="UniProtKB-UniRule"/>
</dbReference>
<evidence type="ECO:0000256" key="3">
    <source>
        <dbReference type="ARBA" id="ARBA00022722"/>
    </source>
</evidence>
<comment type="catalytic activity">
    <reaction evidence="12 13">
        <text>Endonucleolytic cleavage at a junction such as a reciprocal single-stranded crossover between two homologous DNA duplexes (Holliday junction).</text>
        <dbReference type="EC" id="3.1.21.10"/>
    </reaction>
</comment>
<accession>A0A1G1XMA2</accession>
<gene>
    <name evidence="13" type="primary">ruvC</name>
    <name evidence="15" type="ORF">A2Y67_02210</name>
</gene>
<keyword evidence="9 13" id="KW-0238">DNA-binding</keyword>
<dbReference type="GO" id="GO:0006310">
    <property type="term" value="P:DNA recombination"/>
    <property type="evidence" value="ECO:0007669"/>
    <property type="project" value="UniProtKB-UniRule"/>
</dbReference>
<keyword evidence="10 13" id="KW-0233">DNA recombination</keyword>
<comment type="subcellular location">
    <subcellularLocation>
        <location evidence="13">Cytoplasm</location>
    </subcellularLocation>
</comment>
<dbReference type="InterPro" id="IPR012337">
    <property type="entry name" value="RNaseH-like_sf"/>
</dbReference>
<evidence type="ECO:0000256" key="13">
    <source>
        <dbReference type="HAMAP-Rule" id="MF_00034"/>
    </source>
</evidence>
<dbReference type="GO" id="GO:0003677">
    <property type="term" value="F:DNA binding"/>
    <property type="evidence" value="ECO:0007669"/>
    <property type="project" value="UniProtKB-KW"/>
</dbReference>
<feature type="active site" evidence="13">
    <location>
        <position position="147"/>
    </location>
</feature>
<comment type="cofactor">
    <cofactor evidence="13">
        <name>Mg(2+)</name>
        <dbReference type="ChEBI" id="CHEBI:18420"/>
    </cofactor>
    <text evidence="13">Binds 2 Mg(2+) ion per subunit.</text>
</comment>
<comment type="function">
    <text evidence="13">The RuvA-RuvB-RuvC complex processes Holliday junction (HJ) DNA during genetic recombination and DNA repair. Endonuclease that resolves HJ intermediates. Cleaves cruciform DNA by making single-stranded nicks across the HJ at symmetrical positions within the homologous arms, yielding a 5'-phosphate and a 3'-hydroxyl group; requires a central core of homology in the junction. The consensus cleavage sequence is 5'-(A/T)TT(C/G)-3'. Cleavage occurs on the 3'-side of the TT dinucleotide at the point of strand exchange. HJ branch migration catalyzed by RuvA-RuvB allows RuvC to scan DNA until it finds its consensus sequence, where it cleaves and resolves the cruciform DNA.</text>
</comment>
<keyword evidence="5 13" id="KW-0255">Endonuclease</keyword>
<dbReference type="AlphaFoldDB" id="A0A1G1XMA2"/>
<dbReference type="InterPro" id="IPR020563">
    <property type="entry name" value="X-over_junc_endoDNase_Mg_BS"/>
</dbReference>
<dbReference type="Gene3D" id="3.30.420.10">
    <property type="entry name" value="Ribonuclease H-like superfamily/Ribonuclease H"/>
    <property type="match status" value="1"/>
</dbReference>
<dbReference type="InterPro" id="IPR002176">
    <property type="entry name" value="X-over_junc_endoDNase_RuvC"/>
</dbReference>
<comment type="similarity">
    <text evidence="1 13">Belongs to the RuvC family.</text>
</comment>
<sequence length="172" mass="19195">MSLKNKGFIIMGIDPGVAATGYAFIRERAKEQEVMDYGVIATSAKQEFPDRLKYIHQSLKKLITKFKPDAVCVEQLYFAKNVKTALSVGQARGVILLTAILNKLPLFEFTPLQIKQAVCGYGRADKYQVQNMVKVLLKLKTIPKPDDAADALAIALTYLQSKNYIEKIKAKP</sequence>
<dbReference type="PANTHER" id="PTHR30194">
    <property type="entry name" value="CROSSOVER JUNCTION ENDODEOXYRIBONUCLEASE RUVC"/>
    <property type="match status" value="1"/>
</dbReference>
<keyword evidence="3 13" id="KW-0540">Nuclease</keyword>
<evidence type="ECO:0000256" key="8">
    <source>
        <dbReference type="ARBA" id="ARBA00022842"/>
    </source>
</evidence>
<dbReference type="GO" id="GO:0005737">
    <property type="term" value="C:cytoplasm"/>
    <property type="evidence" value="ECO:0007669"/>
    <property type="project" value="UniProtKB-SubCell"/>
</dbReference>
<keyword evidence="8 13" id="KW-0460">Magnesium</keyword>
<evidence type="ECO:0000313" key="16">
    <source>
        <dbReference type="Proteomes" id="UP000176260"/>
    </source>
</evidence>
<evidence type="ECO:0000256" key="5">
    <source>
        <dbReference type="ARBA" id="ARBA00022759"/>
    </source>
</evidence>
<dbReference type="EC" id="3.1.21.10" evidence="13 14"/>
<feature type="binding site" evidence="13">
    <location>
        <position position="147"/>
    </location>
    <ligand>
        <name>Mg(2+)</name>
        <dbReference type="ChEBI" id="CHEBI:18420"/>
        <label>1</label>
    </ligand>
</feature>
<dbReference type="GO" id="GO:0006281">
    <property type="term" value="P:DNA repair"/>
    <property type="evidence" value="ECO:0007669"/>
    <property type="project" value="UniProtKB-UniRule"/>
</dbReference>
<feature type="active site" evidence="13">
    <location>
        <position position="14"/>
    </location>
</feature>
<name>A0A1G1XMA2_9BACT</name>
<dbReference type="InterPro" id="IPR036397">
    <property type="entry name" value="RNaseH_sf"/>
</dbReference>
<evidence type="ECO:0000256" key="7">
    <source>
        <dbReference type="ARBA" id="ARBA00022801"/>
    </source>
</evidence>
<dbReference type="FunFam" id="3.30.420.10:FF:000002">
    <property type="entry name" value="Crossover junction endodeoxyribonuclease RuvC"/>
    <property type="match status" value="1"/>
</dbReference>
<reference evidence="15 16" key="1">
    <citation type="journal article" date="2016" name="Nat. Commun.">
        <title>Thousands of microbial genomes shed light on interconnected biogeochemical processes in an aquifer system.</title>
        <authorList>
            <person name="Anantharaman K."/>
            <person name="Brown C.T."/>
            <person name="Hug L.A."/>
            <person name="Sharon I."/>
            <person name="Castelle C.J."/>
            <person name="Probst A.J."/>
            <person name="Thomas B.C."/>
            <person name="Singh A."/>
            <person name="Wilkins M.J."/>
            <person name="Karaoz U."/>
            <person name="Brodie E.L."/>
            <person name="Williams K.H."/>
            <person name="Hubbard S.S."/>
            <person name="Banfield J.F."/>
        </authorList>
    </citation>
    <scope>NUCLEOTIDE SEQUENCE [LARGE SCALE GENOMIC DNA]</scope>
</reference>
<feature type="binding site" evidence="13">
    <location>
        <position position="14"/>
    </location>
    <ligand>
        <name>Mg(2+)</name>
        <dbReference type="ChEBI" id="CHEBI:18420"/>
        <label>1</label>
    </ligand>
</feature>
<keyword evidence="7 13" id="KW-0378">Hydrolase</keyword>
<keyword evidence="4 13" id="KW-0479">Metal-binding</keyword>
<evidence type="ECO:0000256" key="14">
    <source>
        <dbReference type="NCBIfam" id="TIGR00228"/>
    </source>
</evidence>
<dbReference type="PROSITE" id="PS01321">
    <property type="entry name" value="RUVC"/>
    <property type="match status" value="1"/>
</dbReference>
<comment type="subunit">
    <text evidence="13">Homodimer which binds Holliday junction (HJ) DNA. The HJ becomes 2-fold symmetrical on binding to RuvC with unstacked arms; it has a different conformation from HJ DNA in complex with RuvA. In the full resolvosome a probable DNA-RuvA(4)-RuvB(12)-RuvC(2) complex forms which resolves the HJ.</text>
</comment>
<evidence type="ECO:0000256" key="9">
    <source>
        <dbReference type="ARBA" id="ARBA00023125"/>
    </source>
</evidence>
<keyword evidence="2 13" id="KW-0963">Cytoplasm</keyword>
<evidence type="ECO:0000256" key="6">
    <source>
        <dbReference type="ARBA" id="ARBA00022763"/>
    </source>
</evidence>
<comment type="caution">
    <text evidence="15">The sequence shown here is derived from an EMBL/GenBank/DDBJ whole genome shotgun (WGS) entry which is preliminary data.</text>
</comment>
<dbReference type="HAMAP" id="MF_00034">
    <property type="entry name" value="RuvC"/>
    <property type="match status" value="1"/>
</dbReference>
<dbReference type="PANTHER" id="PTHR30194:SF3">
    <property type="entry name" value="CROSSOVER JUNCTION ENDODEOXYRIBONUCLEASE RUVC"/>
    <property type="match status" value="1"/>
</dbReference>
<keyword evidence="6 13" id="KW-0227">DNA damage</keyword>
<evidence type="ECO:0000256" key="11">
    <source>
        <dbReference type="ARBA" id="ARBA00023204"/>
    </source>
</evidence>
<evidence type="ECO:0000256" key="2">
    <source>
        <dbReference type="ARBA" id="ARBA00022490"/>
    </source>
</evidence>
<protein>
    <recommendedName>
        <fullName evidence="13 14">Crossover junction endodeoxyribonuclease RuvC</fullName>
        <ecNumber evidence="13 14">3.1.21.10</ecNumber>
    </recommendedName>
    <alternativeName>
        <fullName evidence="13">Holliday junction nuclease RuvC</fullName>
    </alternativeName>
    <alternativeName>
        <fullName evidence="13">Holliday junction resolvase RuvC</fullName>
    </alternativeName>
</protein>
<feature type="active site" evidence="13">
    <location>
        <position position="74"/>
    </location>
</feature>
<dbReference type="GO" id="GO:0008821">
    <property type="term" value="F:crossover junction DNA endonuclease activity"/>
    <property type="evidence" value="ECO:0007669"/>
    <property type="project" value="UniProtKB-UniRule"/>
</dbReference>
<dbReference type="EMBL" id="MHIA01000032">
    <property type="protein sequence ID" value="OGY41265.1"/>
    <property type="molecule type" value="Genomic_DNA"/>
</dbReference>
<dbReference type="Pfam" id="PF02075">
    <property type="entry name" value="RuvC"/>
    <property type="match status" value="1"/>
</dbReference>
<dbReference type="CDD" id="cd16962">
    <property type="entry name" value="RuvC"/>
    <property type="match status" value="1"/>
</dbReference>
<dbReference type="SUPFAM" id="SSF53098">
    <property type="entry name" value="Ribonuclease H-like"/>
    <property type="match status" value="1"/>
</dbReference>
<evidence type="ECO:0000256" key="10">
    <source>
        <dbReference type="ARBA" id="ARBA00023172"/>
    </source>
</evidence>
<dbReference type="Proteomes" id="UP000176260">
    <property type="component" value="Unassembled WGS sequence"/>
</dbReference>
<dbReference type="NCBIfam" id="NF000711">
    <property type="entry name" value="PRK00039.2-1"/>
    <property type="match status" value="1"/>
</dbReference>
<evidence type="ECO:0000256" key="12">
    <source>
        <dbReference type="ARBA" id="ARBA00029354"/>
    </source>
</evidence>
<dbReference type="GO" id="GO:0000287">
    <property type="term" value="F:magnesium ion binding"/>
    <property type="evidence" value="ECO:0007669"/>
    <property type="project" value="UniProtKB-UniRule"/>
</dbReference>
<dbReference type="PRINTS" id="PR00696">
    <property type="entry name" value="RSOLVASERUVC"/>
</dbReference>
<dbReference type="NCBIfam" id="TIGR00228">
    <property type="entry name" value="ruvC"/>
    <property type="match status" value="1"/>
</dbReference>
<evidence type="ECO:0000313" key="15">
    <source>
        <dbReference type="EMBL" id="OGY41265.1"/>
    </source>
</evidence>
<keyword evidence="11 13" id="KW-0234">DNA repair</keyword>
<evidence type="ECO:0000256" key="1">
    <source>
        <dbReference type="ARBA" id="ARBA00009518"/>
    </source>
</evidence>
<feature type="binding site" evidence="13">
    <location>
        <position position="74"/>
    </location>
    <ligand>
        <name>Mg(2+)</name>
        <dbReference type="ChEBI" id="CHEBI:18420"/>
        <label>2</label>
    </ligand>
</feature>
<evidence type="ECO:0000256" key="4">
    <source>
        <dbReference type="ARBA" id="ARBA00022723"/>
    </source>
</evidence>
<proteinExistence type="inferred from homology"/>
<organism evidence="15 16">
    <name type="scientific">Candidatus Buchananbacteria bacterium RBG_13_39_9</name>
    <dbReference type="NCBI Taxonomy" id="1797531"/>
    <lineage>
        <taxon>Bacteria</taxon>
        <taxon>Candidatus Buchananiibacteriota</taxon>
    </lineage>
</organism>